<proteinExistence type="predicted"/>
<accession>A0A5B0RZS2</accession>
<feature type="compositionally biased region" description="Basic and acidic residues" evidence="1">
    <location>
        <begin position="73"/>
        <end position="83"/>
    </location>
</feature>
<dbReference type="PANTHER" id="PTHR33096:SF1">
    <property type="entry name" value="CXC1-LIKE CYSTEINE CLUSTER ASSOCIATED WITH KDZ TRANSPOSASES DOMAIN-CONTAINING PROTEIN"/>
    <property type="match status" value="1"/>
</dbReference>
<dbReference type="Pfam" id="PF18758">
    <property type="entry name" value="KDZ"/>
    <property type="match status" value="1"/>
</dbReference>
<evidence type="ECO:0000313" key="5">
    <source>
        <dbReference type="Proteomes" id="UP000324748"/>
    </source>
</evidence>
<feature type="region of interest" description="Disordered" evidence="1">
    <location>
        <begin position="1"/>
        <end position="83"/>
    </location>
</feature>
<evidence type="ECO:0000313" key="4">
    <source>
        <dbReference type="EMBL" id="KAA1131566.1"/>
    </source>
</evidence>
<keyword evidence="5" id="KW-1185">Reference proteome</keyword>
<feature type="compositionally biased region" description="Low complexity" evidence="1">
    <location>
        <begin position="986"/>
        <end position="997"/>
    </location>
</feature>
<dbReference type="AlphaFoldDB" id="A0A5B0RZS2"/>
<protein>
    <recommendedName>
        <fullName evidence="2">CxC1-like cysteine cluster associated with KDZ transposases domain-containing protein</fullName>
    </recommendedName>
</protein>
<evidence type="ECO:0000259" key="2">
    <source>
        <dbReference type="Pfam" id="PF18802"/>
    </source>
</evidence>
<evidence type="ECO:0000313" key="3">
    <source>
        <dbReference type="EMBL" id="KAA1080607.1"/>
    </source>
</evidence>
<feature type="compositionally biased region" description="Acidic residues" evidence="1">
    <location>
        <begin position="63"/>
        <end position="72"/>
    </location>
</feature>
<feature type="compositionally biased region" description="Polar residues" evidence="1">
    <location>
        <begin position="13"/>
        <end position="27"/>
    </location>
</feature>
<dbReference type="Proteomes" id="UP000324748">
    <property type="component" value="Unassembled WGS sequence"/>
</dbReference>
<dbReference type="Proteomes" id="UP000325313">
    <property type="component" value="Unassembled WGS sequence"/>
</dbReference>
<feature type="domain" description="CxC1-like cysteine cluster associated with KDZ transposases" evidence="2">
    <location>
        <begin position="140"/>
        <end position="243"/>
    </location>
</feature>
<gene>
    <name evidence="3" type="ORF">PGT21_014532</name>
    <name evidence="4" type="ORF">PGTUg99_031398</name>
</gene>
<dbReference type="PANTHER" id="PTHR33096">
    <property type="entry name" value="CXC2 DOMAIN-CONTAINING PROTEIN"/>
    <property type="match status" value="1"/>
</dbReference>
<evidence type="ECO:0000313" key="6">
    <source>
        <dbReference type="Proteomes" id="UP000325313"/>
    </source>
</evidence>
<dbReference type="EMBL" id="VSWC01000131">
    <property type="protein sequence ID" value="KAA1080607.1"/>
    <property type="molecule type" value="Genomic_DNA"/>
</dbReference>
<dbReference type="EMBL" id="VDEP01000103">
    <property type="protein sequence ID" value="KAA1131566.1"/>
    <property type="molecule type" value="Genomic_DNA"/>
</dbReference>
<sequence length="997" mass="115168">MAIWKTSKKDGGSLSQRLRRQTNSTFNEIAFHRLRTRPYSTAHSQQNPGPSERHENNSHEPSYDDNPDDWQDNNDHSDDSVDDEHINWITLPPEDESEQINGEIESARECYRILAKDYNWIALIKQMHPQYIILQLHTKNWAASNAYQTFNAQCVCPLHHRTTRLVDLVDIYGQKRTKTDFCHCQLDAVRLLRQGFIAGSPMTPQTAFSLPLLTLHNELWNHCHIGMLPFTLALTQWLEPRSECLCAKNQSHARDMRKPFSAAVDLFQLLEEKTAVMIEAVLQLNDQEILAGRTCPACFGPQPSNSADYPESTRDRLIVCLDGNFQHRHNSQASRDYEALCSPHIFLPEGASDKMTREIQNMELLNKPANQADRCADAHKAADDKRNESTWKGCDDTGIMGCCCRHDAAISMCNIYKSGEQRSLPLALLKELLGKVEVGRPVGVLYDIGCSLHKYIGACGLLSQYTPQLTFGTSIFHSYVHNWMCQLDYNPRFNIGWGLSDGEGLERLWSFLSPLVSPLRYASRNHRLGAIAHRVKHHNTRGIRQLPLWLSKKFKNAVKRRCETQDQLARLLSTPNPFNCSKSNYTVSFFKKQWAHQKTFRSDHTDEEQEQRNKLIKMYEHREALEVQRVRLLDPNFNLLTTKEVNKIFDWIEKVSMELKKVEEELGDALPSSEVNDDEQRLLLLLWNSKHQLYIQAVQLHGERQPYLDSKRIGTRLGTELKEKIMKAMQNRQAAVKSLLDSFNKLLGEFIEKFPNQQVCDSSLYPLKYKTFSHWPLDHHFWNDGLYMQCKEPWAIDPNVRAGINCVLILSRVQEEFQLIAQELARATGWAVAYYSRISDRINYISRRIALLANKPNASEDVELDYIDNLELYGLSRWDKLRVIRKLLRHQRSTHVTLVNEWHSHVLWLNSHCQPANNRSELQQQWQKMRHEIRRDQAESIVTNLGEVDVALEEGVLEVGQDDGEDADGNWMTDEEVEDNQEDQDQGQNTDESPAHT</sequence>
<feature type="region of interest" description="Disordered" evidence="1">
    <location>
        <begin position="957"/>
        <end position="997"/>
    </location>
</feature>
<reference evidence="5 6" key="1">
    <citation type="submission" date="2019-05" db="EMBL/GenBank/DDBJ databases">
        <title>Emergence of the Ug99 lineage of the wheat stem rust pathogen through somatic hybridization.</title>
        <authorList>
            <person name="Li F."/>
            <person name="Upadhyaya N.M."/>
            <person name="Sperschneider J."/>
            <person name="Matny O."/>
            <person name="Nguyen-Phuc H."/>
            <person name="Mago R."/>
            <person name="Raley C."/>
            <person name="Miller M.E."/>
            <person name="Silverstein K.A.T."/>
            <person name="Henningsen E."/>
            <person name="Hirsch C.D."/>
            <person name="Visser B."/>
            <person name="Pretorius Z.A."/>
            <person name="Steffenson B.J."/>
            <person name="Schwessinger B."/>
            <person name="Dodds P.N."/>
            <person name="Figueroa M."/>
        </authorList>
    </citation>
    <scope>NUCLEOTIDE SEQUENCE [LARGE SCALE GENOMIC DNA]</scope>
    <source>
        <strain evidence="3">21-0</strain>
        <strain evidence="4 6">Ug99</strain>
    </source>
</reference>
<dbReference type="Pfam" id="PF18802">
    <property type="entry name" value="CxC1"/>
    <property type="match status" value="1"/>
</dbReference>
<feature type="compositionally biased region" description="Acidic residues" evidence="1">
    <location>
        <begin position="957"/>
        <end position="985"/>
    </location>
</feature>
<feature type="compositionally biased region" description="Basic and acidic residues" evidence="1">
    <location>
        <begin position="51"/>
        <end position="62"/>
    </location>
</feature>
<feature type="compositionally biased region" description="Polar residues" evidence="1">
    <location>
        <begin position="38"/>
        <end position="49"/>
    </location>
</feature>
<dbReference type="OrthoDB" id="10063408at2759"/>
<dbReference type="InterPro" id="IPR040521">
    <property type="entry name" value="KDZ"/>
</dbReference>
<comment type="caution">
    <text evidence="4">The sequence shown here is derived from an EMBL/GenBank/DDBJ whole genome shotgun (WGS) entry which is preliminary data.</text>
</comment>
<evidence type="ECO:0000256" key="1">
    <source>
        <dbReference type="SAM" id="MobiDB-lite"/>
    </source>
</evidence>
<dbReference type="InterPro" id="IPR041320">
    <property type="entry name" value="CxC1"/>
</dbReference>
<organism evidence="4 6">
    <name type="scientific">Puccinia graminis f. sp. tritici</name>
    <dbReference type="NCBI Taxonomy" id="56615"/>
    <lineage>
        <taxon>Eukaryota</taxon>
        <taxon>Fungi</taxon>
        <taxon>Dikarya</taxon>
        <taxon>Basidiomycota</taxon>
        <taxon>Pucciniomycotina</taxon>
        <taxon>Pucciniomycetes</taxon>
        <taxon>Pucciniales</taxon>
        <taxon>Pucciniaceae</taxon>
        <taxon>Puccinia</taxon>
    </lineage>
</organism>
<name>A0A5B0RZS2_PUCGR</name>